<evidence type="ECO:0000256" key="3">
    <source>
        <dbReference type="ARBA" id="ARBA00023125"/>
    </source>
</evidence>
<dbReference type="InterPro" id="IPR013762">
    <property type="entry name" value="Integrase-like_cat_sf"/>
</dbReference>
<keyword evidence="1" id="KW-0159">Chromosome partition</keyword>
<dbReference type="Pfam" id="PF02899">
    <property type="entry name" value="Phage_int_SAM_1"/>
    <property type="match status" value="1"/>
</dbReference>
<comment type="caution">
    <text evidence="8">The sequence shown here is derived from an EMBL/GenBank/DDBJ whole genome shotgun (WGS) entry which is preliminary data.</text>
</comment>
<keyword evidence="9" id="KW-1185">Reference proteome</keyword>
<proteinExistence type="predicted"/>
<evidence type="ECO:0000259" key="6">
    <source>
        <dbReference type="PROSITE" id="PS51898"/>
    </source>
</evidence>
<dbReference type="PROSITE" id="PS51898">
    <property type="entry name" value="TYR_RECOMBINASE"/>
    <property type="match status" value="1"/>
</dbReference>
<name>A0ABX2P883_9PROT</name>
<sequence length="331" mass="37428">MKDENLLGPWVRRFLLEHLVAERNLSRNTQASYRDTMKIMLPFVSKCANRAIDRMNVEDLAPATIRKFLDHLEHDRQCSEATRNQRLATIHSLALFIGTRAPVHLGWCSEVRTIPFKRTTKASIGYLEKAEIDAIIAQPDKRTSLGRRDRTLLLFLYNSGARADETAQLIIENLQIGRSASVRLYGKGNKTRVCPLWPETAASLALLAGNRNKEERVFLGRTKEPLTRFGIHRIVRQYGRAVNEATPDLCIKRVTPHTIRHTTAVHLLRAGVDINTIRAWLGHVSVDTTNIYAEVDLEMKAAALAKVDISSLKRPSRSQHLPSLMAFLNTL</sequence>
<dbReference type="SUPFAM" id="SSF56349">
    <property type="entry name" value="DNA breaking-rejoining enzymes"/>
    <property type="match status" value="1"/>
</dbReference>
<evidence type="ECO:0000256" key="1">
    <source>
        <dbReference type="ARBA" id="ARBA00022829"/>
    </source>
</evidence>
<keyword evidence="3 5" id="KW-0238">DNA-binding</keyword>
<organism evidence="8 9">
    <name type="scientific">Asaia spathodeae</name>
    <dbReference type="NCBI Taxonomy" id="657016"/>
    <lineage>
        <taxon>Bacteria</taxon>
        <taxon>Pseudomonadati</taxon>
        <taxon>Pseudomonadota</taxon>
        <taxon>Alphaproteobacteria</taxon>
        <taxon>Acetobacterales</taxon>
        <taxon>Acetobacteraceae</taxon>
        <taxon>Asaia</taxon>
    </lineage>
</organism>
<evidence type="ECO:0000256" key="4">
    <source>
        <dbReference type="ARBA" id="ARBA00023172"/>
    </source>
</evidence>
<dbReference type="InterPro" id="IPR011010">
    <property type="entry name" value="DNA_brk_join_enz"/>
</dbReference>
<accession>A0ABX2P883</accession>
<dbReference type="InterPro" id="IPR004107">
    <property type="entry name" value="Integrase_SAM-like_N"/>
</dbReference>
<dbReference type="InterPro" id="IPR044068">
    <property type="entry name" value="CB"/>
</dbReference>
<dbReference type="RefSeq" id="WP_267312010.1">
    <property type="nucleotide sequence ID" value="NZ_JBHLUM010000015.1"/>
</dbReference>
<dbReference type="InterPro" id="IPR010998">
    <property type="entry name" value="Integrase_recombinase_N"/>
</dbReference>
<feature type="domain" description="Core-binding (CB)" evidence="7">
    <location>
        <begin position="5"/>
        <end position="98"/>
    </location>
</feature>
<dbReference type="PROSITE" id="PS51900">
    <property type="entry name" value="CB"/>
    <property type="match status" value="1"/>
</dbReference>
<evidence type="ECO:0000256" key="5">
    <source>
        <dbReference type="PROSITE-ProRule" id="PRU01248"/>
    </source>
</evidence>
<dbReference type="InterPro" id="IPR002104">
    <property type="entry name" value="Integrase_catalytic"/>
</dbReference>
<dbReference type="InterPro" id="IPR050090">
    <property type="entry name" value="Tyrosine_recombinase_XerCD"/>
</dbReference>
<dbReference type="EMBL" id="JABXXV010000010">
    <property type="protein sequence ID" value="NVN48061.1"/>
    <property type="molecule type" value="Genomic_DNA"/>
</dbReference>
<evidence type="ECO:0000259" key="7">
    <source>
        <dbReference type="PROSITE" id="PS51900"/>
    </source>
</evidence>
<dbReference type="Gene3D" id="1.10.150.130">
    <property type="match status" value="1"/>
</dbReference>
<reference evidence="8 9" key="1">
    <citation type="submission" date="2020-06" db="EMBL/GenBank/DDBJ databases">
        <title>Synonyms of Asaia species.</title>
        <authorList>
            <person name="Sombolestani A."/>
        </authorList>
    </citation>
    <scope>NUCLEOTIDE SEQUENCE [LARGE SCALE GENOMIC DNA]</scope>
    <source>
        <strain evidence="8 9">LMG 27047</strain>
    </source>
</reference>
<keyword evidence="2" id="KW-0229">DNA integration</keyword>
<dbReference type="Gene3D" id="1.10.443.10">
    <property type="entry name" value="Intergrase catalytic core"/>
    <property type="match status" value="1"/>
</dbReference>
<dbReference type="Pfam" id="PF00589">
    <property type="entry name" value="Phage_integrase"/>
    <property type="match status" value="1"/>
</dbReference>
<evidence type="ECO:0000313" key="9">
    <source>
        <dbReference type="Proteomes" id="UP001516351"/>
    </source>
</evidence>
<dbReference type="PANTHER" id="PTHR30349">
    <property type="entry name" value="PHAGE INTEGRASE-RELATED"/>
    <property type="match status" value="1"/>
</dbReference>
<keyword evidence="4" id="KW-0233">DNA recombination</keyword>
<feature type="domain" description="Tyr recombinase" evidence="6">
    <location>
        <begin position="122"/>
        <end position="305"/>
    </location>
</feature>
<dbReference type="PANTHER" id="PTHR30349:SF81">
    <property type="entry name" value="TYROSINE RECOMBINASE XERC"/>
    <property type="match status" value="1"/>
</dbReference>
<evidence type="ECO:0000313" key="8">
    <source>
        <dbReference type="EMBL" id="NVN48061.1"/>
    </source>
</evidence>
<gene>
    <name evidence="8" type="ORF">HW542_14780</name>
</gene>
<protein>
    <submittedName>
        <fullName evidence="8">Tyrosine-type recombinase/integrase</fullName>
    </submittedName>
</protein>
<evidence type="ECO:0000256" key="2">
    <source>
        <dbReference type="ARBA" id="ARBA00022908"/>
    </source>
</evidence>
<dbReference type="Proteomes" id="UP001516351">
    <property type="component" value="Unassembled WGS sequence"/>
</dbReference>